<sequence length="593" mass="65705">MVEDSKVDLVVVGAGWYGLMTAKTYRDVNPSANVVILDVSPTIGGVWAKHHLYPGLKTNNMLGTYEYSDFPMSGVNSFGVKPGEHIPGDVVHSYLKKFAQTFGIYDQCRFGEKLETATKIISDKDEERGWLLAIQRGDASYTLRTRRLVMATGLHSTPFLPKFVGAADSNMDIIHCSDLLQHSEKLFANSKNVAVFGGTKSAWDAAYTFASKGIHVDMIIRESGRGPCWMSPPYVTPLKKWLEKLVSTRFLTWLSPCVWGDADGFGGIRGLLHGTAAGRKLVNGFWGVLGNDVITSNEYDKHPETAKLKPWVDAFWVATGLSILNYPSNFFDFVKEGKITVHVAEISKLSQKSIHLTSTKEGDSIITVDALLCATGFQFIPSVKFLSENGEPIDASTVGLPHHADSDNDLMDEIDKEILTRFPRLKDQPTLNPALKPLRDINGAKELNRPYVLYRFMVPPAFINDRSIGFAGSLQSICTPLIAQSQALWLTAYFGQKLKVNTDDEAKVKREAILHARFGKWRCPGGSGSLWPDFVFDSIPYVDLLLADLGLSGRRKGGMIKECFEPYGTGDYLGLVEEWKRTIDEGRTSVVMV</sequence>
<keyword evidence="2" id="KW-0274">FAD</keyword>
<dbReference type="GO" id="GO:0016491">
    <property type="term" value="F:oxidoreductase activity"/>
    <property type="evidence" value="ECO:0007669"/>
    <property type="project" value="UniProtKB-KW"/>
</dbReference>
<dbReference type="Gene3D" id="3.50.50.60">
    <property type="entry name" value="FAD/NAD(P)-binding domain"/>
    <property type="match status" value="1"/>
</dbReference>
<evidence type="ECO:0000256" key="1">
    <source>
        <dbReference type="ARBA" id="ARBA00022630"/>
    </source>
</evidence>
<dbReference type="OrthoDB" id="2915840at2759"/>
<dbReference type="AlphaFoldDB" id="A0A3N4LKQ6"/>
<proteinExistence type="predicted"/>
<gene>
    <name evidence="4" type="ORF">L211DRAFT_850944</name>
</gene>
<keyword evidence="3" id="KW-0560">Oxidoreductase</keyword>
<dbReference type="InParanoid" id="A0A3N4LKQ6"/>
<dbReference type="PANTHER" id="PTHR23023">
    <property type="entry name" value="DIMETHYLANILINE MONOOXYGENASE"/>
    <property type="match status" value="1"/>
</dbReference>
<keyword evidence="5" id="KW-1185">Reference proteome</keyword>
<accession>A0A3N4LKQ6</accession>
<dbReference type="EMBL" id="ML121555">
    <property type="protein sequence ID" value="RPB21962.1"/>
    <property type="molecule type" value="Genomic_DNA"/>
</dbReference>
<dbReference type="Pfam" id="PF13738">
    <property type="entry name" value="Pyr_redox_3"/>
    <property type="match status" value="1"/>
</dbReference>
<dbReference type="InterPro" id="IPR036188">
    <property type="entry name" value="FAD/NAD-bd_sf"/>
</dbReference>
<dbReference type="SUPFAM" id="SSF51905">
    <property type="entry name" value="FAD/NAD(P)-binding domain"/>
    <property type="match status" value="2"/>
</dbReference>
<name>A0A3N4LKQ6_9PEZI</name>
<keyword evidence="1" id="KW-0285">Flavoprotein</keyword>
<dbReference type="Proteomes" id="UP000267821">
    <property type="component" value="Unassembled WGS sequence"/>
</dbReference>
<dbReference type="STRING" id="1051890.A0A3N4LKQ6"/>
<evidence type="ECO:0000313" key="5">
    <source>
        <dbReference type="Proteomes" id="UP000267821"/>
    </source>
</evidence>
<evidence type="ECO:0000256" key="3">
    <source>
        <dbReference type="ARBA" id="ARBA00023002"/>
    </source>
</evidence>
<organism evidence="4 5">
    <name type="scientific">Terfezia boudieri ATCC MYA-4762</name>
    <dbReference type="NCBI Taxonomy" id="1051890"/>
    <lineage>
        <taxon>Eukaryota</taxon>
        <taxon>Fungi</taxon>
        <taxon>Dikarya</taxon>
        <taxon>Ascomycota</taxon>
        <taxon>Pezizomycotina</taxon>
        <taxon>Pezizomycetes</taxon>
        <taxon>Pezizales</taxon>
        <taxon>Pezizaceae</taxon>
        <taxon>Terfezia</taxon>
    </lineage>
</organism>
<evidence type="ECO:0000256" key="2">
    <source>
        <dbReference type="ARBA" id="ARBA00022827"/>
    </source>
</evidence>
<reference evidence="4 5" key="1">
    <citation type="journal article" date="2018" name="Nat. Ecol. Evol.">
        <title>Pezizomycetes genomes reveal the molecular basis of ectomycorrhizal truffle lifestyle.</title>
        <authorList>
            <person name="Murat C."/>
            <person name="Payen T."/>
            <person name="Noel B."/>
            <person name="Kuo A."/>
            <person name="Morin E."/>
            <person name="Chen J."/>
            <person name="Kohler A."/>
            <person name="Krizsan K."/>
            <person name="Balestrini R."/>
            <person name="Da Silva C."/>
            <person name="Montanini B."/>
            <person name="Hainaut M."/>
            <person name="Levati E."/>
            <person name="Barry K.W."/>
            <person name="Belfiori B."/>
            <person name="Cichocki N."/>
            <person name="Clum A."/>
            <person name="Dockter R.B."/>
            <person name="Fauchery L."/>
            <person name="Guy J."/>
            <person name="Iotti M."/>
            <person name="Le Tacon F."/>
            <person name="Lindquist E.A."/>
            <person name="Lipzen A."/>
            <person name="Malagnac F."/>
            <person name="Mello A."/>
            <person name="Molinier V."/>
            <person name="Miyauchi S."/>
            <person name="Poulain J."/>
            <person name="Riccioni C."/>
            <person name="Rubini A."/>
            <person name="Sitrit Y."/>
            <person name="Splivallo R."/>
            <person name="Traeger S."/>
            <person name="Wang M."/>
            <person name="Zifcakova L."/>
            <person name="Wipf D."/>
            <person name="Zambonelli A."/>
            <person name="Paolocci F."/>
            <person name="Nowrousian M."/>
            <person name="Ottonello S."/>
            <person name="Baldrian P."/>
            <person name="Spatafora J.W."/>
            <person name="Henrissat B."/>
            <person name="Nagy L.G."/>
            <person name="Aury J.M."/>
            <person name="Wincker P."/>
            <person name="Grigoriev I.V."/>
            <person name="Bonfante P."/>
            <person name="Martin F.M."/>
        </authorList>
    </citation>
    <scope>NUCLEOTIDE SEQUENCE [LARGE SCALE GENOMIC DNA]</scope>
    <source>
        <strain evidence="4 5">ATCC MYA-4762</strain>
    </source>
</reference>
<evidence type="ECO:0000313" key="4">
    <source>
        <dbReference type="EMBL" id="RPB21962.1"/>
    </source>
</evidence>
<dbReference type="InterPro" id="IPR050346">
    <property type="entry name" value="FMO-like"/>
</dbReference>
<protein>
    <submittedName>
        <fullName evidence="4">FAD/NAD(P)-binding domain-containing protein</fullName>
    </submittedName>
</protein>